<dbReference type="Proteomes" id="UP001595904">
    <property type="component" value="Unassembled WGS sequence"/>
</dbReference>
<dbReference type="InterPro" id="IPR010496">
    <property type="entry name" value="AL/BT2_dom"/>
</dbReference>
<dbReference type="Gene3D" id="2.60.120.560">
    <property type="entry name" value="Exo-inulinase, domain 1"/>
    <property type="match status" value="1"/>
</dbReference>
<gene>
    <name evidence="3" type="ORF">ACFPN2_34840</name>
</gene>
<accession>A0ABV8T6B5</accession>
<name>A0ABV8T6B5_9GAMM</name>
<feature type="domain" description="3-keto-alpha-glucoside-1,2-lyase/3-keto-2-hydroxy-glucal hydratase" evidence="2">
    <location>
        <begin position="54"/>
        <end position="247"/>
    </location>
</feature>
<dbReference type="PANTHER" id="PTHR33546">
    <property type="entry name" value="LARGE, MULTIFUNCTIONAL SECRETED PROTEIN-RELATED"/>
    <property type="match status" value="1"/>
</dbReference>
<dbReference type="EMBL" id="JBHSDU010000015">
    <property type="protein sequence ID" value="MFC4314294.1"/>
    <property type="molecule type" value="Genomic_DNA"/>
</dbReference>
<feature type="chain" id="PRO_5046989016" evidence="1">
    <location>
        <begin position="21"/>
        <end position="249"/>
    </location>
</feature>
<dbReference type="PANTHER" id="PTHR33546:SF1">
    <property type="entry name" value="LARGE, MULTIFUNCTIONAL SECRETED PROTEIN"/>
    <property type="match status" value="1"/>
</dbReference>
<feature type="signal peptide" evidence="1">
    <location>
        <begin position="1"/>
        <end position="20"/>
    </location>
</feature>
<keyword evidence="1" id="KW-0732">Signal</keyword>
<sequence>MYRSGLLALLASSLTAVAHAANAPAGDPKATEVWSPVPVKVTPGATAGAPPSDAIVLFDGKNLNAWKSEKDGGPAKWRVEQGELVVAPGTGDIQTRASFGDVQLHVEWYAPQLPADKVGQDRANSGVFLQDVYELQVLDTFENKTYVNGQAGAIYKQYPPLVNANLPAGKWQTYDIIFTAPRFASDGSVQSPARMTVLHNGVLIQNNVSLKGATAYIGAPVYKAHGDLPIRLQDHSHEVRFRNIWLRKL</sequence>
<comment type="caution">
    <text evidence="3">The sequence shown here is derived from an EMBL/GenBank/DDBJ whole genome shotgun (WGS) entry which is preliminary data.</text>
</comment>
<proteinExistence type="predicted"/>
<reference evidence="4" key="1">
    <citation type="journal article" date="2019" name="Int. J. Syst. Evol. Microbiol.">
        <title>The Global Catalogue of Microorganisms (GCM) 10K type strain sequencing project: providing services to taxonomists for standard genome sequencing and annotation.</title>
        <authorList>
            <consortium name="The Broad Institute Genomics Platform"/>
            <consortium name="The Broad Institute Genome Sequencing Center for Infectious Disease"/>
            <person name="Wu L."/>
            <person name="Ma J."/>
        </authorList>
    </citation>
    <scope>NUCLEOTIDE SEQUENCE [LARGE SCALE GENOMIC DNA]</scope>
    <source>
        <strain evidence="4">CGMCC 1.10759</strain>
    </source>
</reference>
<organism evidence="3 4">
    <name type="scientific">Steroidobacter flavus</name>
    <dbReference type="NCBI Taxonomy" id="1842136"/>
    <lineage>
        <taxon>Bacteria</taxon>
        <taxon>Pseudomonadati</taxon>
        <taxon>Pseudomonadota</taxon>
        <taxon>Gammaproteobacteria</taxon>
        <taxon>Steroidobacterales</taxon>
        <taxon>Steroidobacteraceae</taxon>
        <taxon>Steroidobacter</taxon>
    </lineage>
</organism>
<evidence type="ECO:0000313" key="3">
    <source>
        <dbReference type="EMBL" id="MFC4314294.1"/>
    </source>
</evidence>
<dbReference type="RefSeq" id="WP_380605355.1">
    <property type="nucleotide sequence ID" value="NZ_JBHSDU010000015.1"/>
</dbReference>
<evidence type="ECO:0000256" key="1">
    <source>
        <dbReference type="SAM" id="SignalP"/>
    </source>
</evidence>
<protein>
    <submittedName>
        <fullName evidence="3">DUF1080 domain-containing protein</fullName>
    </submittedName>
</protein>
<evidence type="ECO:0000313" key="4">
    <source>
        <dbReference type="Proteomes" id="UP001595904"/>
    </source>
</evidence>
<evidence type="ECO:0000259" key="2">
    <source>
        <dbReference type="Pfam" id="PF06439"/>
    </source>
</evidence>
<keyword evidence="4" id="KW-1185">Reference proteome</keyword>
<dbReference type="Pfam" id="PF06439">
    <property type="entry name" value="3keto-disac_hyd"/>
    <property type="match status" value="1"/>
</dbReference>